<evidence type="ECO:0000259" key="2">
    <source>
        <dbReference type="Pfam" id="PF14475"/>
    </source>
</evidence>
<dbReference type="InterPro" id="IPR028095">
    <property type="entry name" value="Mso1_N_dom"/>
</dbReference>
<dbReference type="OrthoDB" id="2683368at2759"/>
<feature type="region of interest" description="Disordered" evidence="1">
    <location>
        <begin position="50"/>
        <end position="231"/>
    </location>
</feature>
<feature type="compositionally biased region" description="Polar residues" evidence="1">
    <location>
        <begin position="148"/>
        <end position="161"/>
    </location>
</feature>
<feature type="compositionally biased region" description="Gly residues" evidence="1">
    <location>
        <begin position="189"/>
        <end position="202"/>
    </location>
</feature>
<organism evidence="3 4">
    <name type="scientific">Cryoendolithus antarcticus</name>
    <dbReference type="NCBI Taxonomy" id="1507870"/>
    <lineage>
        <taxon>Eukaryota</taxon>
        <taxon>Fungi</taxon>
        <taxon>Dikarya</taxon>
        <taxon>Ascomycota</taxon>
        <taxon>Pezizomycotina</taxon>
        <taxon>Dothideomycetes</taxon>
        <taxon>Dothideomycetidae</taxon>
        <taxon>Cladosporiales</taxon>
        <taxon>Cladosporiaceae</taxon>
        <taxon>Cryoendolithus</taxon>
    </lineage>
</organism>
<dbReference type="Proteomes" id="UP000192596">
    <property type="component" value="Unassembled WGS sequence"/>
</dbReference>
<feature type="compositionally biased region" description="Basic and acidic residues" evidence="1">
    <location>
        <begin position="222"/>
        <end position="231"/>
    </location>
</feature>
<sequence length="231" mass="24263">MSSYLSSLLTHTTSRYTSLRRTLLNNEDDGPTEDDSHISRVLRAYYTEKGQPFPPWLPADPNDRRAIQNQNPPIQSGYGKNPYGAVQAQSQAGNRGSLSELWDTPASSAAPAQPLSLRAGRRVGGPAGARPEPPTSGGLAPRPLPSQREGSYQSVRSNASGRSGYDSGEGTSTGGNTAQERLKARLWGGARGGGAAGGGAGAGQYAQNEDTRGQEYGSGKAGDGRRYGRIT</sequence>
<dbReference type="InParanoid" id="A0A1V8SK97"/>
<dbReference type="Pfam" id="PF14475">
    <property type="entry name" value="Mso1_Sec1_bdg"/>
    <property type="match status" value="1"/>
</dbReference>
<comment type="caution">
    <text evidence="3">The sequence shown here is derived from an EMBL/GenBank/DDBJ whole genome shotgun (WGS) entry which is preliminary data.</text>
</comment>
<accession>A0A1V8SK97</accession>
<feature type="compositionally biased region" description="Polar residues" evidence="1">
    <location>
        <begin position="87"/>
        <end position="97"/>
    </location>
</feature>
<evidence type="ECO:0000256" key="1">
    <source>
        <dbReference type="SAM" id="MobiDB-lite"/>
    </source>
</evidence>
<gene>
    <name evidence="3" type="ORF">B0A48_14655</name>
</gene>
<name>A0A1V8SK97_9PEZI</name>
<evidence type="ECO:0000313" key="4">
    <source>
        <dbReference type="Proteomes" id="UP000192596"/>
    </source>
</evidence>
<keyword evidence="4" id="KW-1185">Reference proteome</keyword>
<feature type="domain" description="Mso1 N-terminal" evidence="2">
    <location>
        <begin position="18"/>
        <end position="57"/>
    </location>
</feature>
<proteinExistence type="predicted"/>
<dbReference type="EMBL" id="NAJO01000039">
    <property type="protein sequence ID" value="OQN99513.1"/>
    <property type="molecule type" value="Genomic_DNA"/>
</dbReference>
<dbReference type="AlphaFoldDB" id="A0A1V8SK97"/>
<evidence type="ECO:0000313" key="3">
    <source>
        <dbReference type="EMBL" id="OQN99513.1"/>
    </source>
</evidence>
<feature type="compositionally biased region" description="Low complexity" evidence="1">
    <location>
        <begin position="105"/>
        <end position="118"/>
    </location>
</feature>
<reference evidence="4" key="1">
    <citation type="submission" date="2017-03" db="EMBL/GenBank/DDBJ databases">
        <title>Genomes of endolithic fungi from Antarctica.</title>
        <authorList>
            <person name="Coleine C."/>
            <person name="Masonjones S."/>
            <person name="Stajich J.E."/>
        </authorList>
    </citation>
    <scope>NUCLEOTIDE SEQUENCE [LARGE SCALE GENOMIC DNA]</scope>
    <source>
        <strain evidence="4">CCFEE 5527</strain>
    </source>
</reference>
<protein>
    <recommendedName>
        <fullName evidence="2">Mso1 N-terminal domain-containing protein</fullName>
    </recommendedName>
</protein>